<comment type="caution">
    <text evidence="2">The sequence shown here is derived from an EMBL/GenBank/DDBJ whole genome shotgun (WGS) entry which is preliminary data.</text>
</comment>
<dbReference type="RefSeq" id="WP_386819430.1">
    <property type="nucleotide sequence ID" value="NZ_JBHUIT010000006.1"/>
</dbReference>
<organism evidence="2 3">
    <name type="scientific">Luteolibacter algae</name>
    <dbReference type="NCBI Taxonomy" id="454151"/>
    <lineage>
        <taxon>Bacteria</taxon>
        <taxon>Pseudomonadati</taxon>
        <taxon>Verrucomicrobiota</taxon>
        <taxon>Verrucomicrobiia</taxon>
        <taxon>Verrucomicrobiales</taxon>
        <taxon>Verrucomicrobiaceae</taxon>
        <taxon>Luteolibacter</taxon>
    </lineage>
</organism>
<feature type="domain" description="Transposase IS200-like" evidence="1">
    <location>
        <begin position="29"/>
        <end position="168"/>
    </location>
</feature>
<dbReference type="SMART" id="SM01321">
    <property type="entry name" value="Y1_Tnp"/>
    <property type="match status" value="1"/>
</dbReference>
<evidence type="ECO:0000259" key="1">
    <source>
        <dbReference type="SMART" id="SM01321"/>
    </source>
</evidence>
<gene>
    <name evidence="2" type="ORF">ACFSSA_06460</name>
</gene>
<name>A0ABW5D6E5_9BACT</name>
<dbReference type="NCBIfam" id="NF047646">
    <property type="entry name" value="REP_Tyr_transpos"/>
    <property type="match status" value="1"/>
</dbReference>
<keyword evidence="3" id="KW-1185">Reference proteome</keyword>
<accession>A0ABW5D6E5</accession>
<reference evidence="3" key="1">
    <citation type="journal article" date="2019" name="Int. J. Syst. Evol. Microbiol.">
        <title>The Global Catalogue of Microorganisms (GCM) 10K type strain sequencing project: providing services to taxonomists for standard genome sequencing and annotation.</title>
        <authorList>
            <consortium name="The Broad Institute Genomics Platform"/>
            <consortium name="The Broad Institute Genome Sequencing Center for Infectious Disease"/>
            <person name="Wu L."/>
            <person name="Ma J."/>
        </authorList>
    </citation>
    <scope>NUCLEOTIDE SEQUENCE [LARGE SCALE GENOMIC DNA]</scope>
    <source>
        <strain evidence="3">CGMCC 4.7106</strain>
    </source>
</reference>
<dbReference type="Proteomes" id="UP001597375">
    <property type="component" value="Unassembled WGS sequence"/>
</dbReference>
<evidence type="ECO:0000313" key="2">
    <source>
        <dbReference type="EMBL" id="MFD2256309.1"/>
    </source>
</evidence>
<dbReference type="PANTHER" id="PTHR36966">
    <property type="entry name" value="REP-ASSOCIATED TYROSINE TRANSPOSASE"/>
    <property type="match status" value="1"/>
</dbReference>
<evidence type="ECO:0000313" key="3">
    <source>
        <dbReference type="Proteomes" id="UP001597375"/>
    </source>
</evidence>
<dbReference type="PANTHER" id="PTHR36966:SF1">
    <property type="entry name" value="REP-ASSOCIATED TYROSINE TRANSPOSASE"/>
    <property type="match status" value="1"/>
</dbReference>
<dbReference type="InterPro" id="IPR052715">
    <property type="entry name" value="RAYT_transposase"/>
</dbReference>
<dbReference type="EMBL" id="JBHUIT010000006">
    <property type="protein sequence ID" value="MFD2256309.1"/>
    <property type="molecule type" value="Genomic_DNA"/>
</dbReference>
<dbReference type="InterPro" id="IPR002686">
    <property type="entry name" value="Transposase_17"/>
</dbReference>
<dbReference type="Gene3D" id="3.30.70.1290">
    <property type="entry name" value="Transposase IS200-like"/>
    <property type="match status" value="1"/>
</dbReference>
<dbReference type="Pfam" id="PF01797">
    <property type="entry name" value="Y1_Tnp"/>
    <property type="match status" value="1"/>
</dbReference>
<dbReference type="SUPFAM" id="SSF143422">
    <property type="entry name" value="Transposase IS200-like"/>
    <property type="match status" value="1"/>
</dbReference>
<proteinExistence type="predicted"/>
<dbReference type="InterPro" id="IPR036515">
    <property type="entry name" value="Transposase_17_sf"/>
</dbReference>
<protein>
    <submittedName>
        <fullName evidence="2">Transposase</fullName>
    </submittedName>
</protein>
<sequence length="195" mass="22549">MIPKGHHQRGYLPHRDYGGALQTITFRLADSLPVHVVEKWKAELHSSDEENQKGLARRIARYEDAGHGNCYLRNPEVAEIVQGALIKGHDEHYQLIAWCIMPNHIHVLIRQAAQTSLGKIVRSWKGSTAREINLHLNREGPLWAKDYFDRAIRDQEHFWRAITYIHQNPVRANLVKEPADWPFSSKGQDWPLPAF</sequence>